<keyword evidence="3" id="KW-1185">Reference proteome</keyword>
<feature type="region of interest" description="Disordered" evidence="1">
    <location>
        <begin position="1"/>
        <end position="38"/>
    </location>
</feature>
<dbReference type="Proteomes" id="UP000558488">
    <property type="component" value="Unassembled WGS sequence"/>
</dbReference>
<gene>
    <name evidence="2" type="ORF">mPipKuh1_010565</name>
</gene>
<dbReference type="AlphaFoldDB" id="A0A7J7RE00"/>
<evidence type="ECO:0000313" key="3">
    <source>
        <dbReference type="Proteomes" id="UP000558488"/>
    </source>
</evidence>
<feature type="compositionally biased region" description="Polar residues" evidence="1">
    <location>
        <begin position="1"/>
        <end position="23"/>
    </location>
</feature>
<evidence type="ECO:0000256" key="1">
    <source>
        <dbReference type="SAM" id="MobiDB-lite"/>
    </source>
</evidence>
<proteinExistence type="predicted"/>
<comment type="caution">
    <text evidence="2">The sequence shown here is derived from an EMBL/GenBank/DDBJ whole genome shotgun (WGS) entry which is preliminary data.</text>
</comment>
<organism evidence="2 3">
    <name type="scientific">Pipistrellus kuhlii</name>
    <name type="common">Kuhl's pipistrelle</name>
    <dbReference type="NCBI Taxonomy" id="59472"/>
    <lineage>
        <taxon>Eukaryota</taxon>
        <taxon>Metazoa</taxon>
        <taxon>Chordata</taxon>
        <taxon>Craniata</taxon>
        <taxon>Vertebrata</taxon>
        <taxon>Euteleostomi</taxon>
        <taxon>Mammalia</taxon>
        <taxon>Eutheria</taxon>
        <taxon>Laurasiatheria</taxon>
        <taxon>Chiroptera</taxon>
        <taxon>Yangochiroptera</taxon>
        <taxon>Vespertilionidae</taxon>
        <taxon>Pipistrellus</taxon>
    </lineage>
</organism>
<reference evidence="2 3" key="1">
    <citation type="journal article" date="2020" name="Nature">
        <title>Six reference-quality genomes reveal evolution of bat adaptations.</title>
        <authorList>
            <person name="Jebb D."/>
            <person name="Huang Z."/>
            <person name="Pippel M."/>
            <person name="Hughes G.M."/>
            <person name="Lavrichenko K."/>
            <person name="Devanna P."/>
            <person name="Winkler S."/>
            <person name="Jermiin L.S."/>
            <person name="Skirmuntt E.C."/>
            <person name="Katzourakis A."/>
            <person name="Burkitt-Gray L."/>
            <person name="Ray D.A."/>
            <person name="Sullivan K.A.M."/>
            <person name="Roscito J.G."/>
            <person name="Kirilenko B.M."/>
            <person name="Davalos L.M."/>
            <person name="Corthals A.P."/>
            <person name="Power M.L."/>
            <person name="Jones G."/>
            <person name="Ransome R.D."/>
            <person name="Dechmann D.K.N."/>
            <person name="Locatelli A.G."/>
            <person name="Puechmaille S.J."/>
            <person name="Fedrigo O."/>
            <person name="Jarvis E.D."/>
            <person name="Hiller M."/>
            <person name="Vernes S.C."/>
            <person name="Myers E.W."/>
            <person name="Teeling E.C."/>
        </authorList>
    </citation>
    <scope>NUCLEOTIDE SEQUENCE [LARGE SCALE GENOMIC DNA]</scope>
    <source>
        <strain evidence="2">MPipKuh1</strain>
        <tissue evidence="2">Flight muscle</tissue>
    </source>
</reference>
<name>A0A7J7RE00_PIPKU</name>
<sequence length="188" mass="20044">MKSMSAQSLSRKCTQLSDVSQCSGHADPLSTGAQARPSPRALLQAVRRLSWLGDPLQGAGKGQGLLQGLPAPARLHRPLEPSGRRSCTHRESDSSGSGAKPTLFNVGVTFHPQLPSPRAPAAGPGTIPSCGPLPVAHYCLFLSNAELIYLPRVGMFQKCLPRSANSFHLSLSLRKTQGCESSWHQSEI</sequence>
<protein>
    <submittedName>
        <fullName evidence="2">Uncharacterized protein</fullName>
    </submittedName>
</protein>
<feature type="region of interest" description="Disordered" evidence="1">
    <location>
        <begin position="75"/>
        <end position="101"/>
    </location>
</feature>
<feature type="compositionally biased region" description="Basic and acidic residues" evidence="1">
    <location>
        <begin position="77"/>
        <end position="93"/>
    </location>
</feature>
<dbReference type="EMBL" id="JACAGB010000079">
    <property type="protein sequence ID" value="KAF6274369.1"/>
    <property type="molecule type" value="Genomic_DNA"/>
</dbReference>
<evidence type="ECO:0000313" key="2">
    <source>
        <dbReference type="EMBL" id="KAF6274369.1"/>
    </source>
</evidence>
<accession>A0A7J7RE00</accession>